<evidence type="ECO:0000313" key="3">
    <source>
        <dbReference type="Proteomes" id="UP000199250"/>
    </source>
</evidence>
<dbReference type="AlphaFoldDB" id="A0A1H7B2B8"/>
<organism evidence="2 3">
    <name type="scientific">Azotobacter beijerinckii</name>
    <dbReference type="NCBI Taxonomy" id="170623"/>
    <lineage>
        <taxon>Bacteria</taxon>
        <taxon>Pseudomonadati</taxon>
        <taxon>Pseudomonadota</taxon>
        <taxon>Gammaproteobacteria</taxon>
        <taxon>Pseudomonadales</taxon>
        <taxon>Pseudomonadaceae</taxon>
        <taxon>Azotobacter</taxon>
    </lineage>
</organism>
<feature type="compositionally biased region" description="Basic and acidic residues" evidence="1">
    <location>
        <begin position="1"/>
        <end position="11"/>
    </location>
</feature>
<dbReference type="RefSeq" id="WP_090736818.1">
    <property type="nucleotide sequence ID" value="NZ_FNYQ01000242.1"/>
</dbReference>
<dbReference type="EMBL" id="FNYQ01000242">
    <property type="protein sequence ID" value="SEJ71903.1"/>
    <property type="molecule type" value="Genomic_DNA"/>
</dbReference>
<proteinExistence type="predicted"/>
<protein>
    <submittedName>
        <fullName evidence="2">Uncharacterized protein</fullName>
    </submittedName>
</protein>
<dbReference type="Proteomes" id="UP000199250">
    <property type="component" value="Unassembled WGS sequence"/>
</dbReference>
<feature type="region of interest" description="Disordered" evidence="1">
    <location>
        <begin position="1"/>
        <end position="25"/>
    </location>
</feature>
<sequence>MTAKTSAERSAKTAAKRARLSEEELRHRVRPGTKAMLGELMEWNGIKEQAEAIQLLILNAHAAGPAGSAPMLATPRHEIAITENVARLIYREGAAEADRLDRAEA</sequence>
<accession>A0A1H7B2B8</accession>
<gene>
    <name evidence="2" type="ORF">SAMN04244572_04987</name>
</gene>
<evidence type="ECO:0000313" key="2">
    <source>
        <dbReference type="EMBL" id="SEJ71903.1"/>
    </source>
</evidence>
<dbReference type="OrthoDB" id="7032050at2"/>
<name>A0A1H7B2B8_9GAMM</name>
<reference evidence="2 3" key="1">
    <citation type="submission" date="2016-10" db="EMBL/GenBank/DDBJ databases">
        <authorList>
            <person name="de Groot N.N."/>
        </authorList>
    </citation>
    <scope>NUCLEOTIDE SEQUENCE [LARGE SCALE GENOMIC DNA]</scope>
    <source>
        <strain evidence="2 3">DSM 373</strain>
    </source>
</reference>
<evidence type="ECO:0000256" key="1">
    <source>
        <dbReference type="SAM" id="MobiDB-lite"/>
    </source>
</evidence>